<dbReference type="Gene3D" id="3.40.50.300">
    <property type="entry name" value="P-loop containing nucleotide triphosphate hydrolases"/>
    <property type="match status" value="1"/>
</dbReference>
<keyword evidence="3" id="KW-0378">Hydrolase</keyword>
<proteinExistence type="predicted"/>
<dbReference type="InParanoid" id="A0A803JMR1"/>
<feature type="domain" description="G" evidence="7">
    <location>
        <begin position="61"/>
        <end position="201"/>
    </location>
</feature>
<comment type="subcellular location">
    <subcellularLocation>
        <location evidence="1">Membrane</location>
    </subcellularLocation>
</comment>
<dbReference type="AlphaFoldDB" id="A0A803JMR1"/>
<keyword evidence="4" id="KW-0342">GTP-binding</keyword>
<dbReference type="InterPro" id="IPR006073">
    <property type="entry name" value="GTP-bd"/>
</dbReference>
<dbReference type="PANTHER" id="PTHR10465:SF4">
    <property type="entry name" value="DYNAMIN N-TERMINAL DOMAIN-CONTAINING PROTEIN"/>
    <property type="match status" value="1"/>
</dbReference>
<evidence type="ECO:0000256" key="4">
    <source>
        <dbReference type="ARBA" id="ARBA00023134"/>
    </source>
</evidence>
<feature type="transmembrane region" description="Helical" evidence="6">
    <location>
        <begin position="554"/>
        <end position="573"/>
    </location>
</feature>
<dbReference type="GO" id="GO:0005525">
    <property type="term" value="F:GTP binding"/>
    <property type="evidence" value="ECO:0007669"/>
    <property type="project" value="UniProtKB-KW"/>
</dbReference>
<evidence type="ECO:0000256" key="5">
    <source>
        <dbReference type="ARBA" id="ARBA00023136"/>
    </source>
</evidence>
<reference evidence="8" key="1">
    <citation type="journal article" date="2010" name="Science">
        <title>The genome of the Western clawed frog Xenopus tropicalis.</title>
        <authorList>
            <person name="Hellsten U."/>
            <person name="Harland R.M."/>
            <person name="Gilchrist M.J."/>
            <person name="Hendrix D."/>
            <person name="Jurka J."/>
            <person name="Kapitonov V."/>
            <person name="Ovcharenko I."/>
            <person name="Putnam N.H."/>
            <person name="Shu S."/>
            <person name="Taher L."/>
            <person name="Blitz I.L."/>
            <person name="Blumberg B."/>
            <person name="Dichmann D.S."/>
            <person name="Dubchak I."/>
            <person name="Amaya E."/>
            <person name="Detter J.C."/>
            <person name="Fletcher R."/>
            <person name="Gerhard D.S."/>
            <person name="Goodstein D."/>
            <person name="Graves T."/>
            <person name="Grigoriev I.V."/>
            <person name="Grimwood J."/>
            <person name="Kawashima T."/>
            <person name="Lindquist E."/>
            <person name="Lucas S.M."/>
            <person name="Mead P.E."/>
            <person name="Mitros T."/>
            <person name="Ogino H."/>
            <person name="Ohta Y."/>
            <person name="Poliakov A.V."/>
            <person name="Pollet N."/>
            <person name="Robert J."/>
            <person name="Salamov A."/>
            <person name="Sater A.K."/>
            <person name="Schmutz J."/>
            <person name="Terry A."/>
            <person name="Vize P.D."/>
            <person name="Warren W.C."/>
            <person name="Wells D."/>
            <person name="Wills A."/>
            <person name="Wilson R.K."/>
            <person name="Zimmerman L.B."/>
            <person name="Zorn A.M."/>
            <person name="Grainger R."/>
            <person name="Grammer T."/>
            <person name="Khokha M.K."/>
            <person name="Richardson P.M."/>
            <person name="Rokhsar D.S."/>
        </authorList>
    </citation>
    <scope>NUCLEOTIDE SEQUENCE [LARGE SCALE GENOMIC DNA]</scope>
    <source>
        <strain evidence="8">Nigerian</strain>
    </source>
</reference>
<dbReference type="GO" id="GO:0003924">
    <property type="term" value="F:GTPase activity"/>
    <property type="evidence" value="ECO:0007669"/>
    <property type="project" value="InterPro"/>
</dbReference>
<accession>A0A803JMR1</accession>
<dbReference type="GeneTree" id="ENSGT00500000045140"/>
<feature type="transmembrane region" description="Helical" evidence="6">
    <location>
        <begin position="498"/>
        <end position="519"/>
    </location>
</feature>
<evidence type="ECO:0000256" key="3">
    <source>
        <dbReference type="ARBA" id="ARBA00022801"/>
    </source>
</evidence>
<dbReference type="PANTHER" id="PTHR10465">
    <property type="entry name" value="TRANSMEMBRANE GTPASE FZO1"/>
    <property type="match status" value="1"/>
</dbReference>
<organism evidence="8">
    <name type="scientific">Xenopus tropicalis</name>
    <name type="common">Western clawed frog</name>
    <name type="synonym">Silurana tropicalis</name>
    <dbReference type="NCBI Taxonomy" id="8364"/>
    <lineage>
        <taxon>Eukaryota</taxon>
        <taxon>Metazoa</taxon>
        <taxon>Chordata</taxon>
        <taxon>Craniata</taxon>
        <taxon>Vertebrata</taxon>
        <taxon>Euteleostomi</taxon>
        <taxon>Amphibia</taxon>
        <taxon>Batrachia</taxon>
        <taxon>Anura</taxon>
        <taxon>Pipoidea</taxon>
        <taxon>Pipidae</taxon>
        <taxon>Xenopodinae</taxon>
        <taxon>Xenopus</taxon>
        <taxon>Silurana</taxon>
    </lineage>
</organism>
<evidence type="ECO:0000256" key="1">
    <source>
        <dbReference type="ARBA" id="ARBA00004370"/>
    </source>
</evidence>
<evidence type="ECO:0000259" key="7">
    <source>
        <dbReference type="Pfam" id="PF01926"/>
    </source>
</evidence>
<dbReference type="GO" id="GO:0016020">
    <property type="term" value="C:membrane"/>
    <property type="evidence" value="ECO:0007669"/>
    <property type="project" value="UniProtKB-SubCell"/>
</dbReference>
<evidence type="ECO:0000256" key="2">
    <source>
        <dbReference type="ARBA" id="ARBA00022741"/>
    </source>
</evidence>
<evidence type="ECO:0000313" key="8">
    <source>
        <dbReference type="Ensembl" id="ENSXETP00000109223"/>
    </source>
</evidence>
<dbReference type="Ensembl" id="ENSXETT00000107257">
    <property type="protein sequence ID" value="ENSXETP00000109223"/>
    <property type="gene ID" value="ENSXETG00000047584"/>
</dbReference>
<keyword evidence="2" id="KW-0547">Nucleotide-binding</keyword>
<evidence type="ECO:0000256" key="6">
    <source>
        <dbReference type="SAM" id="Phobius"/>
    </source>
</evidence>
<protein>
    <recommendedName>
        <fullName evidence="7">G domain-containing protein</fullName>
    </recommendedName>
</protein>
<dbReference type="InterPro" id="IPR027094">
    <property type="entry name" value="Mitofusin_fam"/>
</dbReference>
<reference evidence="8" key="2">
    <citation type="submission" date="2021-03" db="UniProtKB">
        <authorList>
            <consortium name="Ensembl"/>
        </authorList>
    </citation>
    <scope>IDENTIFICATION</scope>
</reference>
<dbReference type="InterPro" id="IPR027417">
    <property type="entry name" value="P-loop_NTPase"/>
</dbReference>
<name>A0A803JMR1_XENTR</name>
<sequence length="624" mass="69712">MSGKVKVRAAANAEAMSGVVSVNERILRDCHSLYSDPETGLIALASHLGLSFLPPRKKIFVMLMGNHSAGKSSFINWYIEEHIQRTGVAIETQGFAFITSGRKRESLTGDATMHLYPHFKPLQTFEGVSEYLSTEISTSRQKKFSLVTFVDTPGLVDGDMKYPFDVNKALLWLGELCDLVLVFFDPMGQALCKRTLDIVEKINEHHGEKLRFYLSKADEAGGESDRQRVLMQIVQELCKRPGLNKCGFDMPTIYIPNPNKVRARTGLVPPYIPNPNKVRARTGLVPPYIPNPNKVRARTGLVPPYIPNPNKVRARTGLVPPYIPNPNKVRARTGLVPPYIPNPNKVRARTGLVPPYIPNPNKVRARTGLVPPYIPNPNKVRARTGLVPPYIPNSNKVKARTSLVPPTIYIPNPNKVRARTGLVPPTIYIPNPNKPSRCVNQIEEVCKTIEKTITQTVQNTLNTLGKDCQRLTESIEAKLQEDDDTIGSNRRARLRGCMFGLMGLMIPLFLLASALFGTIPEEVWLAVLGRDGAEALALYLSPLQSVWSVLPEGYVAHVFVTLAILSVVFVLLAQRCFRTCETLGKKQRRYLLDRHAYVNDVVAHKKKQLYEDYLKQSVGEHDMS</sequence>
<dbReference type="Pfam" id="PF01926">
    <property type="entry name" value="MMR_HSR1"/>
    <property type="match status" value="1"/>
</dbReference>
<dbReference type="SUPFAM" id="SSF52540">
    <property type="entry name" value="P-loop containing nucleoside triphosphate hydrolases"/>
    <property type="match status" value="1"/>
</dbReference>
<keyword evidence="6" id="KW-1133">Transmembrane helix</keyword>
<dbReference type="GO" id="GO:0007005">
    <property type="term" value="P:mitochondrion organization"/>
    <property type="evidence" value="ECO:0007669"/>
    <property type="project" value="UniProtKB-ARBA"/>
</dbReference>
<keyword evidence="5 6" id="KW-0472">Membrane</keyword>
<keyword evidence="6" id="KW-0812">Transmembrane</keyword>